<dbReference type="OMA" id="AFPWYSS"/>
<evidence type="ECO:0000313" key="3">
    <source>
        <dbReference type="EMBL" id="CCK68258.1"/>
    </source>
</evidence>
<organism evidence="3 4">
    <name type="scientific">Huiozyma naganishii (strain ATCC MYA-139 / BCRC 22969 / CBS 8797 / KCTC 17520 / NBRC 10181 / NCYC 3082 / Yp74L-3)</name>
    <name type="common">Yeast</name>
    <name type="synonym">Kazachstania naganishii</name>
    <dbReference type="NCBI Taxonomy" id="1071383"/>
    <lineage>
        <taxon>Eukaryota</taxon>
        <taxon>Fungi</taxon>
        <taxon>Dikarya</taxon>
        <taxon>Ascomycota</taxon>
        <taxon>Saccharomycotina</taxon>
        <taxon>Saccharomycetes</taxon>
        <taxon>Saccharomycetales</taxon>
        <taxon>Saccharomycetaceae</taxon>
        <taxon>Huiozyma</taxon>
    </lineage>
</organism>
<gene>
    <name evidence="3" type="primary">KNAG0A05960</name>
    <name evidence="3" type="ordered locus">KNAG_0A05960</name>
</gene>
<feature type="region of interest" description="Disordered" evidence="1">
    <location>
        <begin position="173"/>
        <end position="202"/>
    </location>
</feature>
<dbReference type="EMBL" id="HE978314">
    <property type="protein sequence ID" value="CCK68258.1"/>
    <property type="molecule type" value="Genomic_DNA"/>
</dbReference>
<sequence>MSIVHVIALLLACRCIITVGAVESVPALSARSMAADVDMPFFTAFLNDFGSNFQVYTSYMVQNDITLPQAVVNYYYHLAPMTTDIDLKSDIISQFPFTEFQVFITKFPWYSSLLSEASLSTIYLPQHFITNEQSEIISSTRTSKRFAAVTSTSDPAKSTSLTIASTRSLSSQTTATLTKQGTTSSNSKTTSRSNTKSKNGVPKKAPSLLITLLGLVSYLDHFM</sequence>
<dbReference type="Proteomes" id="UP000006310">
    <property type="component" value="Chromosome 1"/>
</dbReference>
<keyword evidence="4" id="KW-1185">Reference proteome</keyword>
<reference evidence="4" key="2">
    <citation type="submission" date="2012-08" db="EMBL/GenBank/DDBJ databases">
        <title>Genome sequence of Kazachstania naganishii.</title>
        <authorList>
            <person name="Gordon J.L."/>
            <person name="Armisen D."/>
            <person name="Proux-Wera E."/>
            <person name="OhEigeartaigh S.S."/>
            <person name="Byrne K.P."/>
            <person name="Wolfe K.H."/>
        </authorList>
    </citation>
    <scope>NUCLEOTIDE SEQUENCE [LARGE SCALE GENOMIC DNA]</scope>
    <source>
        <strain evidence="4">ATCC MYA-139 / BCRC 22969 / CBS 8797 / CCRC 22969 / KCTC 17520 / NBRC 10181 / NCYC 3082</strain>
    </source>
</reference>
<accession>J7RFC4</accession>
<feature type="chain" id="PRO_5003796127" evidence="2">
    <location>
        <begin position="22"/>
        <end position="223"/>
    </location>
</feature>
<dbReference type="eggNOG" id="ENOG502S3Y9">
    <property type="taxonomic scope" value="Eukaryota"/>
</dbReference>
<dbReference type="AlphaFoldDB" id="J7RFC4"/>
<dbReference type="HOGENOM" id="CLU_092872_0_0_1"/>
<dbReference type="OrthoDB" id="4069604at2759"/>
<evidence type="ECO:0000256" key="1">
    <source>
        <dbReference type="SAM" id="MobiDB-lite"/>
    </source>
</evidence>
<protein>
    <submittedName>
        <fullName evidence="3">Uncharacterized protein</fullName>
    </submittedName>
</protein>
<dbReference type="GeneID" id="34523893"/>
<feature type="compositionally biased region" description="Low complexity" evidence="1">
    <location>
        <begin position="173"/>
        <end position="199"/>
    </location>
</feature>
<dbReference type="GO" id="GO:0000749">
    <property type="term" value="P:response to pheromone triggering conjugation with cellular fusion"/>
    <property type="evidence" value="ECO:0007669"/>
    <property type="project" value="EnsemblFungi"/>
</dbReference>
<dbReference type="STRING" id="1071383.J7RFC4"/>
<dbReference type="InterPro" id="IPR000992">
    <property type="entry name" value="SRP1_TIP1"/>
</dbReference>
<dbReference type="RefSeq" id="XP_022462504.1">
    <property type="nucleotide sequence ID" value="XM_022610307.1"/>
</dbReference>
<proteinExistence type="predicted"/>
<reference evidence="3 4" key="1">
    <citation type="journal article" date="2011" name="Proc. Natl. Acad. Sci. U.S.A.">
        <title>Evolutionary erosion of yeast sex chromosomes by mating-type switching accidents.</title>
        <authorList>
            <person name="Gordon J.L."/>
            <person name="Armisen D."/>
            <person name="Proux-Wera E."/>
            <person name="Oheigeartaigh S.S."/>
            <person name="Byrne K.P."/>
            <person name="Wolfe K.H."/>
        </authorList>
    </citation>
    <scope>NUCLEOTIDE SEQUENCE [LARGE SCALE GENOMIC DNA]</scope>
    <source>
        <strain evidence="4">ATCC MYA-139 / BCRC 22969 / CBS 8797 / CCRC 22969 / KCTC 17520 / NBRC 10181 / NCYC 3082</strain>
    </source>
</reference>
<keyword evidence="2" id="KW-0732">Signal</keyword>
<evidence type="ECO:0000313" key="4">
    <source>
        <dbReference type="Proteomes" id="UP000006310"/>
    </source>
</evidence>
<dbReference type="GO" id="GO:0009277">
    <property type="term" value="C:fungal-type cell wall"/>
    <property type="evidence" value="ECO:0007669"/>
    <property type="project" value="EnsemblFungi"/>
</dbReference>
<dbReference type="Pfam" id="PF00660">
    <property type="entry name" value="SRP1_TIP1"/>
    <property type="match status" value="1"/>
</dbReference>
<name>J7RFC4_HUIN7</name>
<evidence type="ECO:0000256" key="2">
    <source>
        <dbReference type="SAM" id="SignalP"/>
    </source>
</evidence>
<dbReference type="KEGG" id="kng:KNAG_0A05960"/>
<feature type="signal peptide" evidence="2">
    <location>
        <begin position="1"/>
        <end position="21"/>
    </location>
</feature>